<gene>
    <name evidence="2" type="ORF">RZ517_12675</name>
</gene>
<proteinExistence type="predicted"/>
<dbReference type="Gene3D" id="3.40.50.1820">
    <property type="entry name" value="alpha/beta hydrolase"/>
    <property type="match status" value="1"/>
</dbReference>
<dbReference type="Pfam" id="PF00561">
    <property type="entry name" value="Abhydrolase_1"/>
    <property type="match status" value="1"/>
</dbReference>
<dbReference type="SUPFAM" id="SSF53474">
    <property type="entry name" value="alpha/beta-Hydrolases"/>
    <property type="match status" value="1"/>
</dbReference>
<dbReference type="PANTHER" id="PTHR43194">
    <property type="entry name" value="HYDROLASE ALPHA/BETA FOLD FAMILY"/>
    <property type="match status" value="1"/>
</dbReference>
<dbReference type="EMBL" id="CP146069">
    <property type="protein sequence ID" value="WWR45640.1"/>
    <property type="molecule type" value="Genomic_DNA"/>
</dbReference>
<dbReference type="InterPro" id="IPR000073">
    <property type="entry name" value="AB_hydrolase_1"/>
</dbReference>
<evidence type="ECO:0000313" key="2">
    <source>
        <dbReference type="EMBL" id="WWR45640.1"/>
    </source>
</evidence>
<evidence type="ECO:0000313" key="3">
    <source>
        <dbReference type="Proteomes" id="UP001364156"/>
    </source>
</evidence>
<name>A0ABZ2HDG7_9RHOB</name>
<dbReference type="InterPro" id="IPR000639">
    <property type="entry name" value="Epox_hydrolase-like"/>
</dbReference>
<dbReference type="PANTHER" id="PTHR43194:SF5">
    <property type="entry name" value="PIMELOYL-[ACYL-CARRIER PROTEIN] METHYL ESTER ESTERASE"/>
    <property type="match status" value="1"/>
</dbReference>
<protein>
    <submittedName>
        <fullName evidence="2">Alpha/beta hydrolase</fullName>
    </submittedName>
</protein>
<dbReference type="InterPro" id="IPR050228">
    <property type="entry name" value="Carboxylesterase_BioH"/>
</dbReference>
<dbReference type="Proteomes" id="UP001364156">
    <property type="component" value="Chromosome"/>
</dbReference>
<feature type="domain" description="AB hydrolase-1" evidence="1">
    <location>
        <begin position="25"/>
        <end position="258"/>
    </location>
</feature>
<reference evidence="2 3" key="1">
    <citation type="submission" date="2023-10" db="EMBL/GenBank/DDBJ databases">
        <title>Roseovarius strain S88 nov., isolated from a marine algae.</title>
        <authorList>
            <person name="Lee M.W."/>
            <person name="Lee J.K."/>
            <person name="Kim J.M."/>
            <person name="Choi D.G."/>
            <person name="Baek J.H."/>
            <person name="Bayburt H."/>
            <person name="Jung J.J."/>
            <person name="Han D.M."/>
            <person name="Jeon C.O."/>
        </authorList>
    </citation>
    <scope>NUCLEOTIDE SEQUENCE [LARGE SCALE GENOMIC DNA]</scope>
    <source>
        <strain evidence="2 3">S88</strain>
    </source>
</reference>
<dbReference type="InterPro" id="IPR029058">
    <property type="entry name" value="AB_hydrolase_fold"/>
</dbReference>
<keyword evidence="3" id="KW-1185">Reference proteome</keyword>
<keyword evidence="2" id="KW-0378">Hydrolase</keyword>
<sequence length="274" mass="30741">MAWHLNHTHDSQLGTIAWGKAGDGPPLVLAHGWPWSSYAWHRVIPILADHFTVYWYDMPGFGKSDKALDHPTGLDAQAVVFAEMLSLWQLDKPSVWAHDFGGAICLRAQLLHDARYDRTLLMNIVMMRPWGSDFFEHVRHHIEAFLGLPSHIHAAVVQAYIDGALIKPLDEKDRDALQAPWLDKEGQRAFYRQFAQADEALTAEVENELNMLSRPVQVIWGADDPWIPLDRGMALAEAIGCEIHPIQGLGHLPQLEDPTAVLDTALPYLMAEAA</sequence>
<organism evidence="2 3">
    <name type="scientific">Roseovarius phycicola</name>
    <dbReference type="NCBI Taxonomy" id="3080976"/>
    <lineage>
        <taxon>Bacteria</taxon>
        <taxon>Pseudomonadati</taxon>
        <taxon>Pseudomonadota</taxon>
        <taxon>Alphaproteobacteria</taxon>
        <taxon>Rhodobacterales</taxon>
        <taxon>Roseobacteraceae</taxon>
        <taxon>Roseovarius</taxon>
    </lineage>
</organism>
<accession>A0ABZ2HDG7</accession>
<dbReference type="PRINTS" id="PR00111">
    <property type="entry name" value="ABHYDROLASE"/>
</dbReference>
<dbReference type="PRINTS" id="PR00412">
    <property type="entry name" value="EPOXHYDRLASE"/>
</dbReference>
<dbReference type="RefSeq" id="WP_338548560.1">
    <property type="nucleotide sequence ID" value="NZ_CP146069.1"/>
</dbReference>
<evidence type="ECO:0000259" key="1">
    <source>
        <dbReference type="Pfam" id="PF00561"/>
    </source>
</evidence>
<dbReference type="GO" id="GO:0016787">
    <property type="term" value="F:hydrolase activity"/>
    <property type="evidence" value="ECO:0007669"/>
    <property type="project" value="UniProtKB-KW"/>
</dbReference>